<dbReference type="Proteomes" id="UP000007485">
    <property type="component" value="Chromosome"/>
</dbReference>
<dbReference type="AlphaFoldDB" id="F0QSS1"/>
<organism evidence="1 2">
    <name type="scientific">Vulcanisaeta moutnovskia (strain 768-28)</name>
    <dbReference type="NCBI Taxonomy" id="985053"/>
    <lineage>
        <taxon>Archaea</taxon>
        <taxon>Thermoproteota</taxon>
        <taxon>Thermoprotei</taxon>
        <taxon>Thermoproteales</taxon>
        <taxon>Thermoproteaceae</taxon>
        <taxon>Vulcanisaeta</taxon>
    </lineage>
</organism>
<gene>
    <name evidence="1" type="ordered locus">VMUT_1383</name>
</gene>
<keyword evidence="2" id="KW-1185">Reference proteome</keyword>
<evidence type="ECO:0000313" key="2">
    <source>
        <dbReference type="Proteomes" id="UP000007485"/>
    </source>
</evidence>
<dbReference type="EMBL" id="CP002529">
    <property type="protein sequence ID" value="ADY01588.1"/>
    <property type="molecule type" value="Genomic_DNA"/>
</dbReference>
<dbReference type="GeneID" id="10289035"/>
<accession>F0QSS1</accession>
<dbReference type="OrthoDB" id="383210at2157"/>
<dbReference type="STRING" id="985053.VMUT_1383"/>
<dbReference type="eggNOG" id="arCOG13772">
    <property type="taxonomic scope" value="Archaea"/>
</dbReference>
<dbReference type="HOGENOM" id="CLU_1860805_0_0_2"/>
<name>F0QSS1_VULM7</name>
<protein>
    <submittedName>
        <fullName evidence="1">Uncharacterized protein</fullName>
    </submittedName>
</protein>
<sequence>MYLVKDRISAITLVNELERLIRENGVKSVLVDFEKKTPGFVALLSLGGKDRSNDEPEIYFTLSDGELIKRDFEDQSLEYYVVKDATWVIYGVVFTQHGKEEGTMHITIGGSGKARRMLENAISELARKRHVDINITY</sequence>
<reference evidence="1 2" key="1">
    <citation type="journal article" date="2011" name="J. Bacteriol.">
        <title>Complete genome sequence of 'Vulcanisaeta moutnovskia' strain 768-28, a novel member of the hyperthermophilic crenarchaeal genus vulcanisaeta.</title>
        <authorList>
            <person name="Gumerov V.M."/>
            <person name="Mardanov A.V."/>
            <person name="Beletsky A.V."/>
            <person name="Prokofeva M.I."/>
            <person name="Bonch-Osmolovskaya E.A."/>
            <person name="Ravin N.V."/>
            <person name="Skryabin K.G."/>
        </authorList>
    </citation>
    <scope>NUCLEOTIDE SEQUENCE [LARGE SCALE GENOMIC DNA]</scope>
    <source>
        <strain evidence="1 2">768-28</strain>
    </source>
</reference>
<evidence type="ECO:0000313" key="1">
    <source>
        <dbReference type="EMBL" id="ADY01588.1"/>
    </source>
</evidence>
<dbReference type="KEGG" id="vmo:VMUT_1383"/>
<dbReference type="RefSeq" id="WP_013604750.1">
    <property type="nucleotide sequence ID" value="NC_015151.1"/>
</dbReference>
<proteinExistence type="predicted"/>